<protein>
    <submittedName>
        <fullName evidence="2">DUF4007 family protein</fullName>
    </submittedName>
</protein>
<dbReference type="EMBL" id="JARYGZ010000002">
    <property type="protein sequence ID" value="MDH7640251.1"/>
    <property type="molecule type" value="Genomic_DNA"/>
</dbReference>
<evidence type="ECO:0000259" key="1">
    <source>
        <dbReference type="Pfam" id="PF13182"/>
    </source>
</evidence>
<comment type="caution">
    <text evidence="2">The sequence shown here is derived from an EMBL/GenBank/DDBJ whole genome shotgun (WGS) entry which is preliminary data.</text>
</comment>
<name>A0ABT6N569_9SPHN</name>
<dbReference type="Proteomes" id="UP001160625">
    <property type="component" value="Unassembled WGS sequence"/>
</dbReference>
<reference evidence="2" key="1">
    <citation type="submission" date="2023-04" db="EMBL/GenBank/DDBJ databases">
        <title>Sphingomonas sp. MAHUQ-71 isolated from rice field.</title>
        <authorList>
            <person name="Huq M.A."/>
        </authorList>
    </citation>
    <scope>NUCLEOTIDE SEQUENCE</scope>
    <source>
        <strain evidence="2">MAHUQ-71</strain>
    </source>
</reference>
<dbReference type="Pfam" id="PF13182">
    <property type="entry name" value="DUF4007"/>
    <property type="match status" value="1"/>
</dbReference>
<evidence type="ECO:0000313" key="3">
    <source>
        <dbReference type="Proteomes" id="UP001160625"/>
    </source>
</evidence>
<dbReference type="InterPro" id="IPR025248">
    <property type="entry name" value="DUF4007"/>
</dbReference>
<feature type="domain" description="DUF4007" evidence="1">
    <location>
        <begin position="14"/>
        <end position="297"/>
    </location>
</feature>
<evidence type="ECO:0000313" key="2">
    <source>
        <dbReference type="EMBL" id="MDH7640251.1"/>
    </source>
</evidence>
<accession>A0ABT6N569</accession>
<keyword evidence="3" id="KW-1185">Reference proteome</keyword>
<organism evidence="2 3">
    <name type="scientific">Sphingomonas oryzagri</name>
    <dbReference type="NCBI Taxonomy" id="3042314"/>
    <lineage>
        <taxon>Bacteria</taxon>
        <taxon>Pseudomonadati</taxon>
        <taxon>Pseudomonadota</taxon>
        <taxon>Alphaproteobacteria</taxon>
        <taxon>Sphingomonadales</taxon>
        <taxon>Sphingomonadaceae</taxon>
        <taxon>Sphingomonas</taxon>
    </lineage>
</organism>
<sequence length="307" mass="33920">MKHALHDPEVRGQFAGHETFPLRLLWLKKAHDACLGGAPIGTFHEQSAIARFGVGRNMAVSMRFWAIATGFLTEVERELVPTTVAEAVLSDDGFDPFIERAATIWLAHWAVASTPDLTSTAYYAFNGVANLEFDASSLTQELAEIVKARGWRATANTLKRDVEVFLRSYVRREGMASDDAAEPLLAELGLIREARIGGWYEFVRGPKPALPDGVFGYALEDFWRRTGAATAITAEQVCYAPGSPGRVFKLDEDSVITRLMRLDALTDGAWRWTDTAGLRQIQRTGSVEPMDLISQAYQPTADKRKAA</sequence>
<gene>
    <name evidence="2" type="ORF">QGN17_16055</name>
</gene>
<dbReference type="RefSeq" id="WP_281045603.1">
    <property type="nucleotide sequence ID" value="NZ_JARYGZ010000002.1"/>
</dbReference>
<proteinExistence type="predicted"/>